<organism evidence="1 2">
    <name type="scientific">Cetraspora pellucida</name>
    <dbReference type="NCBI Taxonomy" id="1433469"/>
    <lineage>
        <taxon>Eukaryota</taxon>
        <taxon>Fungi</taxon>
        <taxon>Fungi incertae sedis</taxon>
        <taxon>Mucoromycota</taxon>
        <taxon>Glomeromycotina</taxon>
        <taxon>Glomeromycetes</taxon>
        <taxon>Diversisporales</taxon>
        <taxon>Gigasporaceae</taxon>
        <taxon>Cetraspora</taxon>
    </lineage>
</organism>
<gene>
    <name evidence="1" type="ORF">SPELUC_LOCUS8860</name>
</gene>
<accession>A0ACA9NEE3</accession>
<sequence length="226" mass="26332">MAKLRLKINNYQTIIKQKDQQAKSKRIEINRNKAQTINKQKQEISQLKADNQNLATQLQQAQQQVANLQQQINNHDCSCPNICCANGDYSKIKQQLENHKCPSVDNGELESLREEVKEKDQKIIELEQEIKTLKDKPPMVDNSEVERLLGVIEEKEVIIRELQTKEPQIIEVESGEVKELREMLVKQEQKIKRLHVIYLLLLGMSVIFSLAMISKKKNRRKYFNGD</sequence>
<reference evidence="1" key="1">
    <citation type="submission" date="2021-06" db="EMBL/GenBank/DDBJ databases">
        <authorList>
            <person name="Kallberg Y."/>
            <person name="Tangrot J."/>
            <person name="Rosling A."/>
        </authorList>
    </citation>
    <scope>NUCLEOTIDE SEQUENCE</scope>
    <source>
        <strain evidence="1">28 12/20/2015</strain>
    </source>
</reference>
<dbReference type="EMBL" id="CAJVPW010013908">
    <property type="protein sequence ID" value="CAG8649463.1"/>
    <property type="molecule type" value="Genomic_DNA"/>
</dbReference>
<name>A0ACA9NEE3_9GLOM</name>
<dbReference type="Proteomes" id="UP000789366">
    <property type="component" value="Unassembled WGS sequence"/>
</dbReference>
<keyword evidence="2" id="KW-1185">Reference proteome</keyword>
<protein>
    <submittedName>
        <fullName evidence="1">17463_t:CDS:1</fullName>
    </submittedName>
</protein>
<evidence type="ECO:0000313" key="2">
    <source>
        <dbReference type="Proteomes" id="UP000789366"/>
    </source>
</evidence>
<proteinExistence type="predicted"/>
<comment type="caution">
    <text evidence="1">The sequence shown here is derived from an EMBL/GenBank/DDBJ whole genome shotgun (WGS) entry which is preliminary data.</text>
</comment>
<evidence type="ECO:0000313" key="1">
    <source>
        <dbReference type="EMBL" id="CAG8649463.1"/>
    </source>
</evidence>